<reference evidence="2" key="1">
    <citation type="submission" date="2015-07" db="EMBL/GenBank/DDBJ databases">
        <title>Genome Of Nitrogen-Fixing Cyanobacterium Nostoc piscinale CENA21 From Solimoes/Amazon River Floodplain Sediments And Comparative Genomics To Uncover Biosynthetic Natural Products Potential.</title>
        <authorList>
            <person name="Leao T.F."/>
            <person name="Leao P.N."/>
            <person name="Guimaraes P.I."/>
            <person name="de Melo A.G.C."/>
            <person name="Ramos R.T.J."/>
            <person name="Silva A."/>
            <person name="Fiore M.F."/>
            <person name="Schneider M.P.C."/>
        </authorList>
    </citation>
    <scope>NUCLEOTIDE SEQUENCE [LARGE SCALE GENOMIC DNA]</scope>
    <source>
        <strain evidence="2">CENA21</strain>
    </source>
</reference>
<sequence>MKLKVERQKLMEAGVERQEAGGRLEEDLNPPLIVDRQITPLMAGDLNPNRRVKKALCLIQNFPFCLARRAVKRK</sequence>
<gene>
    <name evidence="1" type="ORF">ACX27_05030</name>
</gene>
<dbReference type="PATRIC" id="fig|224013.5.peg.1216"/>
<dbReference type="AlphaFoldDB" id="A0A0M5MG46"/>
<dbReference type="STRING" id="224013.ACX27_05030"/>
<reference evidence="1 2" key="2">
    <citation type="journal article" date="2016" name="Genome Announc.">
        <title>Draft Genome Sequence of the N2-Fixing Cyanobacterium Nostoc piscinale CENA21, Isolated from the Brazilian Amazon Floodplain.</title>
        <authorList>
            <person name="Leao T."/>
            <person name="Guimaraes P.I."/>
            <person name="de Melo A.G."/>
            <person name="Ramos R.T."/>
            <person name="Leao P.N."/>
            <person name="Silva A."/>
            <person name="Fiore M.F."/>
            <person name="Schneider M.P."/>
        </authorList>
    </citation>
    <scope>NUCLEOTIDE SEQUENCE [LARGE SCALE GENOMIC DNA]</scope>
    <source>
        <strain evidence="1 2">CENA21</strain>
    </source>
</reference>
<protein>
    <submittedName>
        <fullName evidence="1">Uncharacterized protein</fullName>
    </submittedName>
</protein>
<proteinExistence type="predicted"/>
<dbReference type="Proteomes" id="UP000062645">
    <property type="component" value="Chromosome"/>
</dbReference>
<organism evidence="1 2">
    <name type="scientific">Nostoc piscinale CENA21</name>
    <dbReference type="NCBI Taxonomy" id="224013"/>
    <lineage>
        <taxon>Bacteria</taxon>
        <taxon>Bacillati</taxon>
        <taxon>Cyanobacteriota</taxon>
        <taxon>Cyanophyceae</taxon>
        <taxon>Nostocales</taxon>
        <taxon>Nostocaceae</taxon>
        <taxon>Nostoc</taxon>
    </lineage>
</organism>
<accession>A0A0M5MG46</accession>
<evidence type="ECO:0000313" key="1">
    <source>
        <dbReference type="EMBL" id="ALF52355.1"/>
    </source>
</evidence>
<name>A0A0M5MG46_9NOSO</name>
<evidence type="ECO:0000313" key="2">
    <source>
        <dbReference type="Proteomes" id="UP000062645"/>
    </source>
</evidence>
<dbReference type="EMBL" id="CP012036">
    <property type="protein sequence ID" value="ALF52355.1"/>
    <property type="molecule type" value="Genomic_DNA"/>
</dbReference>
<keyword evidence="2" id="KW-1185">Reference proteome</keyword>
<dbReference type="KEGG" id="npz:ACX27_05030"/>